<dbReference type="GO" id="GO:0043291">
    <property type="term" value="C:RAVE complex"/>
    <property type="evidence" value="ECO:0007669"/>
    <property type="project" value="TreeGrafter"/>
</dbReference>
<gene>
    <name evidence="2" type="ORF">L9F63_001743</name>
</gene>
<feature type="non-terminal residue" evidence="2">
    <location>
        <position position="69"/>
    </location>
</feature>
<feature type="non-terminal residue" evidence="2">
    <location>
        <position position="1"/>
    </location>
</feature>
<comment type="similarity">
    <text evidence="1">Belongs to the rogdi family.</text>
</comment>
<reference evidence="2" key="2">
    <citation type="submission" date="2023-05" db="EMBL/GenBank/DDBJ databases">
        <authorList>
            <person name="Fouks B."/>
        </authorList>
    </citation>
    <scope>NUCLEOTIDE SEQUENCE</scope>
    <source>
        <strain evidence="2">Stay&amp;Tobe</strain>
        <tissue evidence="2">Testes</tissue>
    </source>
</reference>
<dbReference type="PANTHER" id="PTHR13618">
    <property type="entry name" value="LEUCINE ZIPPER CONTAINING TRANSCRIPTION FACTOR LZF1"/>
    <property type="match status" value="1"/>
</dbReference>
<dbReference type="InterPro" id="IPR028241">
    <property type="entry name" value="RAVE2/Rogdi"/>
</dbReference>
<dbReference type="AlphaFoldDB" id="A0AAD8EID9"/>
<evidence type="ECO:0000313" key="2">
    <source>
        <dbReference type="EMBL" id="KAJ9591715.1"/>
    </source>
</evidence>
<reference evidence="2" key="1">
    <citation type="journal article" date="2023" name="IScience">
        <title>Live-bearing cockroach genome reveals convergent evolutionary mechanisms linked to viviparity in insects and beyond.</title>
        <authorList>
            <person name="Fouks B."/>
            <person name="Harrison M.C."/>
            <person name="Mikhailova A.A."/>
            <person name="Marchal E."/>
            <person name="English S."/>
            <person name="Carruthers M."/>
            <person name="Jennings E.C."/>
            <person name="Chiamaka E.L."/>
            <person name="Frigard R.A."/>
            <person name="Pippel M."/>
            <person name="Attardo G.M."/>
            <person name="Benoit J.B."/>
            <person name="Bornberg-Bauer E."/>
            <person name="Tobe S.S."/>
        </authorList>
    </citation>
    <scope>NUCLEOTIDE SEQUENCE</scope>
    <source>
        <strain evidence="2">Stay&amp;Tobe</strain>
    </source>
</reference>
<dbReference type="PANTHER" id="PTHR13618:SF1">
    <property type="entry name" value="PROTEIN ROGDI HOMOLOG"/>
    <property type="match status" value="1"/>
</dbReference>
<dbReference type="EMBL" id="JASPKZ010003859">
    <property type="protein sequence ID" value="KAJ9591715.1"/>
    <property type="molecule type" value="Genomic_DNA"/>
</dbReference>
<evidence type="ECO:0000313" key="3">
    <source>
        <dbReference type="Proteomes" id="UP001233999"/>
    </source>
</evidence>
<protein>
    <submittedName>
        <fullName evidence="2">Uncharacterized protein</fullName>
    </submittedName>
</protein>
<keyword evidence="3" id="KW-1185">Reference proteome</keyword>
<sequence>QMEFEWVLHEEVHAVLGQLHTILLEVFRRFPVPLCGNDSPLKQDKFVLTVPPEQLKCIVTLTGDCISHA</sequence>
<accession>A0AAD8EID9</accession>
<comment type="caution">
    <text evidence="2">The sequence shown here is derived from an EMBL/GenBank/DDBJ whole genome shotgun (WGS) entry which is preliminary data.</text>
</comment>
<dbReference type="Proteomes" id="UP001233999">
    <property type="component" value="Unassembled WGS sequence"/>
</dbReference>
<evidence type="ECO:0000256" key="1">
    <source>
        <dbReference type="ARBA" id="ARBA00005535"/>
    </source>
</evidence>
<name>A0AAD8EID9_DIPPU</name>
<proteinExistence type="inferred from homology"/>
<organism evidence="2 3">
    <name type="scientific">Diploptera punctata</name>
    <name type="common">Pacific beetle cockroach</name>
    <dbReference type="NCBI Taxonomy" id="6984"/>
    <lineage>
        <taxon>Eukaryota</taxon>
        <taxon>Metazoa</taxon>
        <taxon>Ecdysozoa</taxon>
        <taxon>Arthropoda</taxon>
        <taxon>Hexapoda</taxon>
        <taxon>Insecta</taxon>
        <taxon>Pterygota</taxon>
        <taxon>Neoptera</taxon>
        <taxon>Polyneoptera</taxon>
        <taxon>Dictyoptera</taxon>
        <taxon>Blattodea</taxon>
        <taxon>Blaberoidea</taxon>
        <taxon>Blaberidae</taxon>
        <taxon>Diplopterinae</taxon>
        <taxon>Diploptera</taxon>
    </lineage>
</organism>